<dbReference type="EMBL" id="AVGG01000002">
    <property type="protein sequence ID" value="ESU29257.1"/>
    <property type="molecule type" value="Genomic_DNA"/>
</dbReference>
<accession>V6SSW5</accession>
<comment type="caution">
    <text evidence="1">The sequence shown here is derived from an EMBL/GenBank/DDBJ whole genome shotgun (WGS) entry which is preliminary data.</text>
</comment>
<dbReference type="AlphaFoldDB" id="V6SSW5"/>
<evidence type="ECO:0000313" key="1">
    <source>
        <dbReference type="EMBL" id="ESU29257.1"/>
    </source>
</evidence>
<keyword evidence="2" id="KW-1185">Reference proteome</keyword>
<proteinExistence type="predicted"/>
<dbReference type="Proteomes" id="UP000018004">
    <property type="component" value="Unassembled WGS sequence"/>
</dbReference>
<reference evidence="1 2" key="1">
    <citation type="submission" date="2013-08" db="EMBL/GenBank/DDBJ databases">
        <title>Flavobacterium limnosediminis JC2902 genome sequencing.</title>
        <authorList>
            <person name="Lee K."/>
            <person name="Yi H."/>
            <person name="Park S."/>
            <person name="Chun J."/>
        </authorList>
    </citation>
    <scope>NUCLEOTIDE SEQUENCE [LARGE SCALE GENOMIC DNA]</scope>
    <source>
        <strain evidence="1 2">JC2902</strain>
    </source>
</reference>
<gene>
    <name evidence="1" type="ORF">FLJC2902T_06530</name>
</gene>
<name>V6SSW5_9FLAO</name>
<organism evidence="1 2">
    <name type="scientific">Flavobacterium limnosediminis JC2902</name>
    <dbReference type="NCBI Taxonomy" id="1341181"/>
    <lineage>
        <taxon>Bacteria</taxon>
        <taxon>Pseudomonadati</taxon>
        <taxon>Bacteroidota</taxon>
        <taxon>Flavobacteriia</taxon>
        <taxon>Flavobacteriales</taxon>
        <taxon>Flavobacteriaceae</taxon>
        <taxon>Flavobacterium</taxon>
    </lineage>
</organism>
<sequence>MFFVENTNFIVGCEWVIDAESSLNGIHFGDVIANSKTG</sequence>
<protein>
    <submittedName>
        <fullName evidence="1">Uncharacterized protein</fullName>
    </submittedName>
</protein>
<evidence type="ECO:0000313" key="2">
    <source>
        <dbReference type="Proteomes" id="UP000018004"/>
    </source>
</evidence>